<dbReference type="STRING" id="7398.A0A1A9ZBT4"/>
<reference evidence="3" key="1">
    <citation type="submission" date="2014-03" db="EMBL/GenBank/DDBJ databases">
        <authorList>
            <person name="Aksoy S."/>
            <person name="Warren W."/>
            <person name="Wilson R.K."/>
        </authorList>
    </citation>
    <scope>NUCLEOTIDE SEQUENCE [LARGE SCALE GENOMIC DNA]</scope>
    <source>
        <strain evidence="3">IAEA</strain>
    </source>
</reference>
<dbReference type="AlphaFoldDB" id="A0A1A9ZBT4"/>
<name>A0A1A9ZBT4_GLOPL</name>
<feature type="compositionally biased region" description="Low complexity" evidence="1">
    <location>
        <begin position="164"/>
        <end position="177"/>
    </location>
</feature>
<dbReference type="Proteomes" id="UP000092445">
    <property type="component" value="Unassembled WGS sequence"/>
</dbReference>
<evidence type="ECO:0000313" key="2">
    <source>
        <dbReference type="EnsemblMetazoa" id="GPAI009870-PA"/>
    </source>
</evidence>
<evidence type="ECO:0000313" key="3">
    <source>
        <dbReference type="Proteomes" id="UP000092445"/>
    </source>
</evidence>
<dbReference type="VEuPathDB" id="VectorBase:GPAI009870"/>
<sequence length="311" mass="33299">MCCCCCPGIIKLSSATSVENSVTSLPLSSPSSSSYRYWNALTPMGGVLTSFTSSSSSIAATANTAAAYTSGSNNNNNSTIAPLSSPNKANDVSPISRVQVRHHQQQYSTHHQSYNNANHHYSLMSYMLFNGFHIISYFDIIPSAYARTRRKGNTGSRKINANKSATPSPTSPLTQSSASSLQTSTFKLVSSSTPASLASIYSIVTPSNVVVFSVAVASSSIASITTSMSPTSQTPPSSRTSLFDSCHRKIRLIGGGPVAFLGGLVANKYPVFGKRPVVYYLVSICTLKQFNMSLSVDYFCLPDVSRTWRID</sequence>
<protein>
    <submittedName>
        <fullName evidence="2">Uncharacterized protein</fullName>
    </submittedName>
</protein>
<proteinExistence type="predicted"/>
<keyword evidence="3" id="KW-1185">Reference proteome</keyword>
<feature type="compositionally biased region" description="Polar residues" evidence="1">
    <location>
        <begin position="153"/>
        <end position="163"/>
    </location>
</feature>
<evidence type="ECO:0000256" key="1">
    <source>
        <dbReference type="SAM" id="MobiDB-lite"/>
    </source>
</evidence>
<reference evidence="2" key="2">
    <citation type="submission" date="2020-05" db="UniProtKB">
        <authorList>
            <consortium name="EnsemblMetazoa"/>
        </authorList>
    </citation>
    <scope>IDENTIFICATION</scope>
    <source>
        <strain evidence="2">IAEA</strain>
    </source>
</reference>
<feature type="region of interest" description="Disordered" evidence="1">
    <location>
        <begin position="152"/>
        <end position="177"/>
    </location>
</feature>
<dbReference type="EnsemblMetazoa" id="GPAI009870-RA">
    <property type="protein sequence ID" value="GPAI009870-PA"/>
    <property type="gene ID" value="GPAI009870"/>
</dbReference>
<organism evidence="2 3">
    <name type="scientific">Glossina pallidipes</name>
    <name type="common">Tsetse fly</name>
    <dbReference type="NCBI Taxonomy" id="7398"/>
    <lineage>
        <taxon>Eukaryota</taxon>
        <taxon>Metazoa</taxon>
        <taxon>Ecdysozoa</taxon>
        <taxon>Arthropoda</taxon>
        <taxon>Hexapoda</taxon>
        <taxon>Insecta</taxon>
        <taxon>Pterygota</taxon>
        <taxon>Neoptera</taxon>
        <taxon>Endopterygota</taxon>
        <taxon>Diptera</taxon>
        <taxon>Brachycera</taxon>
        <taxon>Muscomorpha</taxon>
        <taxon>Hippoboscoidea</taxon>
        <taxon>Glossinidae</taxon>
        <taxon>Glossina</taxon>
    </lineage>
</organism>
<accession>A0A1A9ZBT4</accession>